<dbReference type="RefSeq" id="WP_271429131.1">
    <property type="nucleotide sequence ID" value="NZ_JAQIPB010000007.1"/>
</dbReference>
<dbReference type="PANTHER" id="PTHR43283">
    <property type="entry name" value="BETA-LACTAMASE-RELATED"/>
    <property type="match status" value="1"/>
</dbReference>
<dbReference type="EMBL" id="JAQIPB010000007">
    <property type="protein sequence ID" value="MDA7417898.1"/>
    <property type="molecule type" value="Genomic_DNA"/>
</dbReference>
<feature type="domain" description="Beta-lactamase-related" evidence="2">
    <location>
        <begin position="132"/>
        <end position="423"/>
    </location>
</feature>
<evidence type="ECO:0000259" key="2">
    <source>
        <dbReference type="Pfam" id="PF00144"/>
    </source>
</evidence>
<gene>
    <name evidence="3" type="ORF">PGB34_16155</name>
</gene>
<keyword evidence="4" id="KW-1185">Reference proteome</keyword>
<feature type="chain" id="PRO_5041961004" evidence="1">
    <location>
        <begin position="32"/>
        <end position="446"/>
    </location>
</feature>
<dbReference type="GO" id="GO:0016787">
    <property type="term" value="F:hydrolase activity"/>
    <property type="evidence" value="ECO:0007669"/>
    <property type="project" value="UniProtKB-KW"/>
</dbReference>
<dbReference type="InterPro" id="IPR001466">
    <property type="entry name" value="Beta-lactam-related"/>
</dbReference>
<name>A0AAE3NAZ5_9BURK</name>
<proteinExistence type="predicted"/>
<dbReference type="InterPro" id="IPR012338">
    <property type="entry name" value="Beta-lactam/transpept-like"/>
</dbReference>
<dbReference type="SUPFAM" id="SSF56601">
    <property type="entry name" value="beta-lactamase/transpeptidase-like"/>
    <property type="match status" value="1"/>
</dbReference>
<feature type="signal peptide" evidence="1">
    <location>
        <begin position="1"/>
        <end position="31"/>
    </location>
</feature>
<comment type="caution">
    <text evidence="3">The sequence shown here is derived from an EMBL/GenBank/DDBJ whole genome shotgun (WGS) entry which is preliminary data.</text>
</comment>
<evidence type="ECO:0000313" key="3">
    <source>
        <dbReference type="EMBL" id="MDA7417898.1"/>
    </source>
</evidence>
<keyword evidence="3" id="KW-0378">Hydrolase</keyword>
<evidence type="ECO:0000256" key="1">
    <source>
        <dbReference type="SAM" id="SignalP"/>
    </source>
</evidence>
<accession>A0AAE3NAZ5</accession>
<dbReference type="InterPro" id="IPR050789">
    <property type="entry name" value="Diverse_Enzym_Activities"/>
</dbReference>
<organism evidence="3 4">
    <name type="scientific">Xenophilus arseniciresistens</name>
    <dbReference type="NCBI Taxonomy" id="1283306"/>
    <lineage>
        <taxon>Bacteria</taxon>
        <taxon>Pseudomonadati</taxon>
        <taxon>Pseudomonadota</taxon>
        <taxon>Betaproteobacteria</taxon>
        <taxon>Burkholderiales</taxon>
        <taxon>Comamonadaceae</taxon>
        <taxon>Xenophilus</taxon>
    </lineage>
</organism>
<dbReference type="Pfam" id="PF00144">
    <property type="entry name" value="Beta-lactamase"/>
    <property type="match status" value="1"/>
</dbReference>
<dbReference type="Gene3D" id="3.40.710.10">
    <property type="entry name" value="DD-peptidase/beta-lactamase superfamily"/>
    <property type="match status" value="1"/>
</dbReference>
<dbReference type="Proteomes" id="UP001212602">
    <property type="component" value="Unassembled WGS sequence"/>
</dbReference>
<evidence type="ECO:0000313" key="4">
    <source>
        <dbReference type="Proteomes" id="UP001212602"/>
    </source>
</evidence>
<dbReference type="AlphaFoldDB" id="A0AAE3NAZ5"/>
<sequence>MATRPFLSGRALACALGSAGLLLSALPAAMAQTAAARAPLSAMDSDPVKLGLMVGSPPPADKQITFQNAGQFPNLRWSLQHMRELVPSRNVWRGTGAATELPRSERDWSAFAFDDGAGARLGIDAYAQRSYTDAIVVLHKGRVVLERYWSGMTPNTLHSVFSVTKSLTGVLASQLIAEGRLDPNARVSQYLPELAGTAWEDATVQQTLDMTAGVRFREDYADPTSEVIQYAIASGLVPMPPTWAGPRDTLSFLKTLKKEGQHGAGFVYKTVHSEVVGWLVHRVTGKPFSQNLSERIWSRMGAENDASINIDRLGFESMGSGFNATARDLARLGELLRNDGAVGGLFSRQALLDKAAVDAIRTGGDREKFKAGGQAARPGYSYRNQWWITHNADGAWEASGIHGQYIHINPAAQMVIVRLGSSPVAANGPAHPLHMRAFQALADTLR</sequence>
<reference evidence="3" key="1">
    <citation type="submission" date="2023-01" db="EMBL/GenBank/DDBJ databases">
        <title>Xenophilus mangrovi sp. nov., isolated from soil of Mangrove nature reserve.</title>
        <authorList>
            <person name="Xu S."/>
            <person name="Liu Z."/>
            <person name="Xu Y."/>
        </authorList>
    </citation>
    <scope>NUCLEOTIDE SEQUENCE</scope>
    <source>
        <strain evidence="3">YW8</strain>
    </source>
</reference>
<protein>
    <submittedName>
        <fullName evidence="3">Serine hydrolase</fullName>
    </submittedName>
</protein>
<dbReference type="PANTHER" id="PTHR43283:SF7">
    <property type="entry name" value="BETA-LACTAMASE-RELATED DOMAIN-CONTAINING PROTEIN"/>
    <property type="match status" value="1"/>
</dbReference>
<keyword evidence="1" id="KW-0732">Signal</keyword>